<evidence type="ECO:0000256" key="3">
    <source>
        <dbReference type="ARBA" id="ARBA00022670"/>
    </source>
</evidence>
<dbReference type="SMART" id="SM00631">
    <property type="entry name" value="Zn_pept"/>
    <property type="match status" value="1"/>
</dbReference>
<keyword evidence="6" id="KW-0482">Metalloprotease</keyword>
<feature type="domain" description="Peptidase M14" evidence="8">
    <location>
        <begin position="6"/>
        <end position="298"/>
    </location>
</feature>
<dbReference type="CDD" id="cd06229">
    <property type="entry name" value="M14_Endopeptidase_I"/>
    <property type="match status" value="1"/>
</dbReference>
<dbReference type="Pfam" id="PF00246">
    <property type="entry name" value="Peptidase_M14"/>
    <property type="match status" value="1"/>
</dbReference>
<dbReference type="SUPFAM" id="SSF53187">
    <property type="entry name" value="Zn-dependent exopeptidases"/>
    <property type="match status" value="1"/>
</dbReference>
<dbReference type="GO" id="GO:0008270">
    <property type="term" value="F:zinc ion binding"/>
    <property type="evidence" value="ECO:0007669"/>
    <property type="project" value="InterPro"/>
</dbReference>
<dbReference type="InterPro" id="IPR000834">
    <property type="entry name" value="Peptidase_M14"/>
</dbReference>
<dbReference type="STRING" id="1385514.N782_08625"/>
<dbReference type="PRINTS" id="PR00765">
    <property type="entry name" value="CRBOXYPTASEA"/>
</dbReference>
<dbReference type="eggNOG" id="COG2866">
    <property type="taxonomic scope" value="Bacteria"/>
</dbReference>
<sequence length="298" mass="34247">MSEIRLHSKYDSISCRNNVLELQQKYPFIVLNVIGTSLLGRPIFEISVGEGEKKIHWNGAFHANEWITSPLLIKSLERYCNAIVQDLKIEGVYAQNIYDQIKLSIVPMVNPDGVDLFHYGSAIAGLYKPLVERINAQHNHETFTSWKANIRGVDLNNQFPANWDIEQKRKPILPSFRDFPGYCPLSEPEALAMHQLSIHRSFDRVLAFHSQGEVIYYGYNQAEPSISKDVVSNFQKKSGYLPIRTIDSHAGYKDWYIQHFRKEGYTIEVGKGINPLPWSTFNEQDRRVSKICMSSLIL</sequence>
<evidence type="ECO:0000256" key="4">
    <source>
        <dbReference type="ARBA" id="ARBA00022801"/>
    </source>
</evidence>
<organism evidence="9 10">
    <name type="scientific">Pontibacillus yanchengensis Y32</name>
    <dbReference type="NCBI Taxonomy" id="1385514"/>
    <lineage>
        <taxon>Bacteria</taxon>
        <taxon>Bacillati</taxon>
        <taxon>Bacillota</taxon>
        <taxon>Bacilli</taxon>
        <taxon>Bacillales</taxon>
        <taxon>Bacillaceae</taxon>
        <taxon>Pontibacillus</taxon>
    </lineage>
</organism>
<evidence type="ECO:0000256" key="6">
    <source>
        <dbReference type="ARBA" id="ARBA00023049"/>
    </source>
</evidence>
<dbReference type="Gene3D" id="3.40.630.10">
    <property type="entry name" value="Zn peptidases"/>
    <property type="match status" value="1"/>
</dbReference>
<dbReference type="OrthoDB" id="9802862at2"/>
<keyword evidence="3" id="KW-0645">Protease</keyword>
<dbReference type="EMBL" id="AVBF01000020">
    <property type="protein sequence ID" value="KGP72959.1"/>
    <property type="molecule type" value="Genomic_DNA"/>
</dbReference>
<evidence type="ECO:0000256" key="1">
    <source>
        <dbReference type="ARBA" id="ARBA00001947"/>
    </source>
</evidence>
<dbReference type="GO" id="GO:0006508">
    <property type="term" value="P:proteolysis"/>
    <property type="evidence" value="ECO:0007669"/>
    <property type="project" value="UniProtKB-KW"/>
</dbReference>
<keyword evidence="5" id="KW-0862">Zinc</keyword>
<dbReference type="PROSITE" id="PS52035">
    <property type="entry name" value="PEPTIDASE_M14"/>
    <property type="match status" value="1"/>
</dbReference>
<reference evidence="9 10" key="1">
    <citation type="journal article" date="2015" name="Stand. Genomic Sci.">
        <title>High quality draft genome sequence of the moderately halophilic bacterium Pontibacillus yanchengensis Y32(T) and comparison among Pontibacillus genomes.</title>
        <authorList>
            <person name="Huang J."/>
            <person name="Qiao Z.X."/>
            <person name="Tang J.W."/>
            <person name="Wang G."/>
        </authorList>
    </citation>
    <scope>NUCLEOTIDE SEQUENCE [LARGE SCALE GENOMIC DNA]</scope>
    <source>
        <strain evidence="9 10">Y32</strain>
    </source>
</reference>
<dbReference type="PANTHER" id="PTHR11705">
    <property type="entry name" value="PROTEASE FAMILY M14 CARBOXYPEPTIDASE A,B"/>
    <property type="match status" value="1"/>
</dbReference>
<dbReference type="AlphaFoldDB" id="A0A0A2TBN8"/>
<name>A0A0A2TBN8_9BACI</name>
<dbReference type="GO" id="GO:0004181">
    <property type="term" value="F:metallocarboxypeptidase activity"/>
    <property type="evidence" value="ECO:0007669"/>
    <property type="project" value="InterPro"/>
</dbReference>
<evidence type="ECO:0000256" key="5">
    <source>
        <dbReference type="ARBA" id="ARBA00022833"/>
    </source>
</evidence>
<dbReference type="PANTHER" id="PTHR11705:SF143">
    <property type="entry name" value="SLL0236 PROTEIN"/>
    <property type="match status" value="1"/>
</dbReference>
<proteinExistence type="inferred from homology"/>
<dbReference type="GO" id="GO:0005615">
    <property type="term" value="C:extracellular space"/>
    <property type="evidence" value="ECO:0007669"/>
    <property type="project" value="TreeGrafter"/>
</dbReference>
<evidence type="ECO:0000259" key="8">
    <source>
        <dbReference type="PROSITE" id="PS52035"/>
    </source>
</evidence>
<comment type="caution">
    <text evidence="9">The sequence shown here is derived from an EMBL/GenBank/DDBJ whole genome shotgun (WGS) entry which is preliminary data.</text>
</comment>
<keyword evidence="4" id="KW-0378">Hydrolase</keyword>
<protein>
    <submittedName>
        <fullName evidence="9">Peptidase M14</fullName>
    </submittedName>
</protein>
<evidence type="ECO:0000313" key="10">
    <source>
        <dbReference type="Proteomes" id="UP000030147"/>
    </source>
</evidence>
<evidence type="ECO:0000256" key="2">
    <source>
        <dbReference type="ARBA" id="ARBA00005988"/>
    </source>
</evidence>
<dbReference type="Proteomes" id="UP000030147">
    <property type="component" value="Unassembled WGS sequence"/>
</dbReference>
<dbReference type="InterPro" id="IPR034274">
    <property type="entry name" value="ENP1_M14_CPD"/>
</dbReference>
<dbReference type="RefSeq" id="WP_052111266.1">
    <property type="nucleotide sequence ID" value="NZ_AVBF01000020.1"/>
</dbReference>
<evidence type="ECO:0000256" key="7">
    <source>
        <dbReference type="PROSITE-ProRule" id="PRU01379"/>
    </source>
</evidence>
<keyword evidence="10" id="KW-1185">Reference proteome</keyword>
<comment type="caution">
    <text evidence="7">Lacks conserved residue(s) required for the propagation of feature annotation.</text>
</comment>
<evidence type="ECO:0000313" key="9">
    <source>
        <dbReference type="EMBL" id="KGP72959.1"/>
    </source>
</evidence>
<comment type="cofactor">
    <cofactor evidence="1">
        <name>Zn(2+)</name>
        <dbReference type="ChEBI" id="CHEBI:29105"/>
    </cofactor>
</comment>
<accession>A0A0A2TBN8</accession>
<gene>
    <name evidence="9" type="ORF">N782_08625</name>
</gene>
<comment type="similarity">
    <text evidence="2 7">Belongs to the peptidase M14 family.</text>
</comment>